<keyword evidence="3" id="KW-1185">Reference proteome</keyword>
<protein>
    <submittedName>
        <fullName evidence="2">Uncharacterized protein</fullName>
    </submittedName>
</protein>
<evidence type="ECO:0000313" key="3">
    <source>
        <dbReference type="Proteomes" id="UP001152798"/>
    </source>
</evidence>
<accession>A0A9P0E9W0</accession>
<evidence type="ECO:0000256" key="1">
    <source>
        <dbReference type="SAM" id="MobiDB-lite"/>
    </source>
</evidence>
<dbReference type="EMBL" id="OV725078">
    <property type="protein sequence ID" value="CAH1392748.1"/>
    <property type="molecule type" value="Genomic_DNA"/>
</dbReference>
<dbReference type="Proteomes" id="UP001152798">
    <property type="component" value="Chromosome 2"/>
</dbReference>
<reference evidence="2" key="1">
    <citation type="submission" date="2022-01" db="EMBL/GenBank/DDBJ databases">
        <authorList>
            <person name="King R."/>
        </authorList>
    </citation>
    <scope>NUCLEOTIDE SEQUENCE</scope>
</reference>
<evidence type="ECO:0000313" key="2">
    <source>
        <dbReference type="EMBL" id="CAH1392748.1"/>
    </source>
</evidence>
<sequence>MFITFSFGTLIIKLLDFTNSSDGWDRLEIASYLAVGSLLQFFFRGKLFDDVRGENAFLEAVVGAGAVAKRQCGRSGLGRRFSPSPPSVADEGRSDPVA</sequence>
<name>A0A9P0E9W0_NEZVI</name>
<gene>
    <name evidence="2" type="ORF">NEZAVI_LOCUS3518</name>
</gene>
<dbReference type="AlphaFoldDB" id="A0A9P0E9W0"/>
<proteinExistence type="predicted"/>
<feature type="region of interest" description="Disordered" evidence="1">
    <location>
        <begin position="75"/>
        <end position="98"/>
    </location>
</feature>
<organism evidence="2 3">
    <name type="scientific">Nezara viridula</name>
    <name type="common">Southern green stink bug</name>
    <name type="synonym">Cimex viridulus</name>
    <dbReference type="NCBI Taxonomy" id="85310"/>
    <lineage>
        <taxon>Eukaryota</taxon>
        <taxon>Metazoa</taxon>
        <taxon>Ecdysozoa</taxon>
        <taxon>Arthropoda</taxon>
        <taxon>Hexapoda</taxon>
        <taxon>Insecta</taxon>
        <taxon>Pterygota</taxon>
        <taxon>Neoptera</taxon>
        <taxon>Paraneoptera</taxon>
        <taxon>Hemiptera</taxon>
        <taxon>Heteroptera</taxon>
        <taxon>Panheteroptera</taxon>
        <taxon>Pentatomomorpha</taxon>
        <taxon>Pentatomoidea</taxon>
        <taxon>Pentatomidae</taxon>
        <taxon>Pentatominae</taxon>
        <taxon>Nezara</taxon>
    </lineage>
</organism>